<proteinExistence type="predicted"/>
<accession>A0A8J2LY66</accession>
<keyword evidence="2" id="KW-1133">Transmembrane helix</keyword>
<keyword evidence="2" id="KW-0812">Transmembrane</keyword>
<reference evidence="3" key="1">
    <citation type="submission" date="2021-09" db="EMBL/GenBank/DDBJ databases">
        <authorList>
            <consortium name="Pathogen Informatics"/>
        </authorList>
    </citation>
    <scope>NUCLEOTIDE SEQUENCE</scope>
</reference>
<dbReference type="OrthoDB" id="10594729at2759"/>
<dbReference type="EMBL" id="CAKAEH010000034">
    <property type="protein sequence ID" value="CAG9529589.1"/>
    <property type="molecule type" value="Genomic_DNA"/>
</dbReference>
<dbReference type="AlphaFoldDB" id="A0A8J2LY66"/>
<evidence type="ECO:0000313" key="3">
    <source>
        <dbReference type="EMBL" id="CAG9529589.1"/>
    </source>
</evidence>
<dbReference type="Proteomes" id="UP000746747">
    <property type="component" value="Unassembled WGS sequence"/>
</dbReference>
<keyword evidence="4" id="KW-1185">Reference proteome</keyword>
<feature type="transmembrane region" description="Helical" evidence="2">
    <location>
        <begin position="104"/>
        <end position="124"/>
    </location>
</feature>
<feature type="region of interest" description="Disordered" evidence="1">
    <location>
        <begin position="180"/>
        <end position="200"/>
    </location>
</feature>
<sequence length="305" mass="34117">MELQQFINAPKRDLAKSVDIKNIRYCDCPNYIIWHQFKLRQAGWGFVITGQCSGQRARGAVRRRKLASVVVSLVGRECVRGPLSYHSDGRALRESRHMITCVKCVKSVLCVCCLLLSINDALYFACMLSRVCDMSLLMMIVVVVVVLHMRVARGNERRRMDGSLGFGSTKYVPNSGQAARSISRRSLAPSTVSGSSSSSAVKPCILFDSDRKLRERKKHKLNTLEVSTYFLEFCTINRLISHPSLVNMLVCDLPVAPNMCGIDCATHIGPRESYTLTDSTFPPLLTSSHCDLLILCLWQLLLNIL</sequence>
<name>A0A8J2LY66_9BILA</name>
<protein>
    <submittedName>
        <fullName evidence="3">Uncharacterized protein</fullName>
    </submittedName>
</protein>
<keyword evidence="2" id="KW-0472">Membrane</keyword>
<evidence type="ECO:0000256" key="2">
    <source>
        <dbReference type="SAM" id="Phobius"/>
    </source>
</evidence>
<feature type="compositionally biased region" description="Low complexity" evidence="1">
    <location>
        <begin position="186"/>
        <end position="199"/>
    </location>
</feature>
<evidence type="ECO:0000256" key="1">
    <source>
        <dbReference type="SAM" id="MobiDB-lite"/>
    </source>
</evidence>
<evidence type="ECO:0000313" key="4">
    <source>
        <dbReference type="Proteomes" id="UP000746747"/>
    </source>
</evidence>
<organism evidence="3 4">
    <name type="scientific">Cercopithifilaria johnstoni</name>
    <dbReference type="NCBI Taxonomy" id="2874296"/>
    <lineage>
        <taxon>Eukaryota</taxon>
        <taxon>Metazoa</taxon>
        <taxon>Ecdysozoa</taxon>
        <taxon>Nematoda</taxon>
        <taxon>Chromadorea</taxon>
        <taxon>Rhabditida</taxon>
        <taxon>Spirurina</taxon>
        <taxon>Spiruromorpha</taxon>
        <taxon>Filarioidea</taxon>
        <taxon>Onchocercidae</taxon>
        <taxon>Cercopithifilaria</taxon>
    </lineage>
</organism>
<comment type="caution">
    <text evidence="3">The sequence shown here is derived from an EMBL/GenBank/DDBJ whole genome shotgun (WGS) entry which is preliminary data.</text>
</comment>
<feature type="transmembrane region" description="Helical" evidence="2">
    <location>
        <begin position="136"/>
        <end position="152"/>
    </location>
</feature>
<gene>
    <name evidence="3" type="ORF">CJOHNSTONI_LOCUS156</name>
</gene>